<dbReference type="Pfam" id="PF11604">
    <property type="entry name" value="CusF_Ec"/>
    <property type="match status" value="1"/>
</dbReference>
<dbReference type="PANTHER" id="PTHR30097">
    <property type="entry name" value="CATION EFFLUX SYSTEM PROTEIN CUSB"/>
    <property type="match status" value="1"/>
</dbReference>
<dbReference type="GO" id="GO:0022857">
    <property type="term" value="F:transmembrane transporter activity"/>
    <property type="evidence" value="ECO:0007669"/>
    <property type="project" value="InterPro"/>
</dbReference>
<evidence type="ECO:0000313" key="8">
    <source>
        <dbReference type="EMBL" id="ADL55382.1"/>
    </source>
</evidence>
<dbReference type="InterPro" id="IPR058792">
    <property type="entry name" value="Beta-barrel_RND_2"/>
</dbReference>
<evidence type="ECO:0000256" key="2">
    <source>
        <dbReference type="ARBA" id="ARBA00022448"/>
    </source>
</evidence>
<dbReference type="GO" id="GO:0046914">
    <property type="term" value="F:transition metal ion binding"/>
    <property type="evidence" value="ECO:0007669"/>
    <property type="project" value="TreeGrafter"/>
</dbReference>
<protein>
    <submittedName>
        <fullName evidence="8">Efflux transporter, RND family, MFP subunit</fullName>
    </submittedName>
</protein>
<dbReference type="KEGG" id="gca:Galf_1356"/>
<sequence>MNKIKLITLFAVVVCIVASGGYWLGSHARSRTQDSGLGMQGAGAKPSEPRKILYYRNPMGLPDTSPTPKKDSMGMDYVAVYQGDVTEENAVSISVEKVQKLGVQREAATPRDVNKMLHASGRIEIDERRTYAIAPKFEGWIEHLYVSSIGQSVTRGEPLFDVYSPELVSAQREYRIARQGEETLKNAGSEASLGMRQLAEAASARLKNWDIAASQLNQSGSSRRTLTYYAPASGIVMEKKAVQGMRFLPGETLYQIADLSKVWVIAEINEQDIGQLSVGGVAQIHIAAYPDQTFEGKIAFIYPILNAASRTVQVRVELDNQAGQLKPAMYASVTLQAAHHPEVLSVPVSAVIDSGKRTIVIVERAPGLFAPRTVTVGQRGDEYVEIRAGLTKGEQVVTSALFLIDAESNLKAALSGLGGVDRAIPVPAIPVLAPDTAKPVAPAAVKRPVAKTVGHQAVGVFNSINPDGSVSITHEAIKSLGWPGMTMDFTLANASLSSGIKQGSAISFEIVERKPDEWVITRLHVKADVSHEGH</sequence>
<keyword evidence="9" id="KW-1185">Reference proteome</keyword>
<dbReference type="GO" id="GO:0030288">
    <property type="term" value="C:outer membrane-bounded periplasmic space"/>
    <property type="evidence" value="ECO:0007669"/>
    <property type="project" value="TreeGrafter"/>
</dbReference>
<feature type="domain" description="CzcB-like C-terminal circularly permuted SH3-like" evidence="7">
    <location>
        <begin position="345"/>
        <end position="404"/>
    </location>
</feature>
<dbReference type="InterPro" id="IPR021647">
    <property type="entry name" value="CusF_Ec"/>
</dbReference>
<dbReference type="EMBL" id="CP002159">
    <property type="protein sequence ID" value="ADL55382.1"/>
    <property type="molecule type" value="Genomic_DNA"/>
</dbReference>
<dbReference type="NCBIfam" id="TIGR01730">
    <property type="entry name" value="RND_mfp"/>
    <property type="match status" value="1"/>
</dbReference>
<name>D9SFT5_GALCS</name>
<dbReference type="InterPro" id="IPR006143">
    <property type="entry name" value="RND_pump_MFP"/>
</dbReference>
<feature type="domain" description="CusB-like barrel-sandwich hybrid" evidence="5">
    <location>
        <begin position="133"/>
        <end position="257"/>
    </location>
</feature>
<dbReference type="FunFam" id="2.40.30.170:FF:000010">
    <property type="entry name" value="Efflux RND transporter periplasmic adaptor subunit"/>
    <property type="match status" value="1"/>
</dbReference>
<dbReference type="HOGENOM" id="CLU_018816_13_1_4"/>
<dbReference type="STRING" id="395494.Galf_1356"/>
<dbReference type="GO" id="GO:0060003">
    <property type="term" value="P:copper ion export"/>
    <property type="evidence" value="ECO:0007669"/>
    <property type="project" value="TreeGrafter"/>
</dbReference>
<dbReference type="Gene3D" id="2.40.420.20">
    <property type="match status" value="1"/>
</dbReference>
<comment type="similarity">
    <text evidence="1">Belongs to the membrane fusion protein (MFP) (TC 8.A.1) family.</text>
</comment>
<dbReference type="Pfam" id="PF25975">
    <property type="entry name" value="CzcB_C"/>
    <property type="match status" value="1"/>
</dbReference>
<proteinExistence type="inferred from homology"/>
<gene>
    <name evidence="8" type="ordered locus">Galf_1356</name>
</gene>
<dbReference type="FunFam" id="2.40.420.20:FF:000003">
    <property type="entry name" value="Cation efflux system protein cusB"/>
    <property type="match status" value="1"/>
</dbReference>
<dbReference type="eggNOG" id="COG5569">
    <property type="taxonomic scope" value="Bacteria"/>
</dbReference>
<dbReference type="InterPro" id="IPR058790">
    <property type="entry name" value="BSH_CusB"/>
</dbReference>
<dbReference type="Gene3D" id="2.40.30.170">
    <property type="match status" value="1"/>
</dbReference>
<accession>D9SFT5</accession>
<dbReference type="RefSeq" id="WP_013293321.1">
    <property type="nucleotide sequence ID" value="NC_014394.1"/>
</dbReference>
<dbReference type="InterPro" id="IPR051909">
    <property type="entry name" value="MFP_Cation_Efflux"/>
</dbReference>
<keyword evidence="4" id="KW-0406">Ion transport</keyword>
<dbReference type="Gene3D" id="2.40.50.320">
    <property type="entry name" value="Copper binding periplasmic protein CusF"/>
    <property type="match status" value="1"/>
</dbReference>
<evidence type="ECO:0000259" key="7">
    <source>
        <dbReference type="Pfam" id="PF25975"/>
    </source>
</evidence>
<evidence type="ECO:0000256" key="3">
    <source>
        <dbReference type="ARBA" id="ARBA00022729"/>
    </source>
</evidence>
<dbReference type="InterPro" id="IPR042230">
    <property type="entry name" value="CusF_sf"/>
</dbReference>
<dbReference type="OrthoDB" id="9806939at2"/>
<evidence type="ECO:0000256" key="1">
    <source>
        <dbReference type="ARBA" id="ARBA00009477"/>
    </source>
</evidence>
<reference evidence="8 9" key="1">
    <citation type="submission" date="2010-08" db="EMBL/GenBank/DDBJ databases">
        <title>Complete sequence of Gallionella capsiferriformans ES-2.</title>
        <authorList>
            <consortium name="US DOE Joint Genome Institute"/>
            <person name="Lucas S."/>
            <person name="Copeland A."/>
            <person name="Lapidus A."/>
            <person name="Cheng J.-F."/>
            <person name="Bruce D."/>
            <person name="Goodwin L."/>
            <person name="Pitluck S."/>
            <person name="Chertkov O."/>
            <person name="Davenport K.W."/>
            <person name="Detter J.C."/>
            <person name="Han C."/>
            <person name="Tapia R."/>
            <person name="Land M."/>
            <person name="Hauser L."/>
            <person name="Chang Y.-J."/>
            <person name="Jeffries C."/>
            <person name="Kyrpides N."/>
            <person name="Ivanova N."/>
            <person name="Mikhailova N."/>
            <person name="Shelobolina E.S."/>
            <person name="Picardal F."/>
            <person name="Roden E."/>
            <person name="Emerson D."/>
            <person name="Woyke T."/>
        </authorList>
    </citation>
    <scope>NUCLEOTIDE SEQUENCE [LARGE SCALE GENOMIC DNA]</scope>
    <source>
        <strain evidence="8 9">ES-2</strain>
    </source>
</reference>
<dbReference type="InterPro" id="IPR058649">
    <property type="entry name" value="CzcB_C"/>
</dbReference>
<keyword evidence="2" id="KW-0813">Transport</keyword>
<dbReference type="Pfam" id="PF25919">
    <property type="entry name" value="BSH_CusB"/>
    <property type="match status" value="1"/>
</dbReference>
<dbReference type="AlphaFoldDB" id="D9SFT5"/>
<dbReference type="GO" id="GO:0016020">
    <property type="term" value="C:membrane"/>
    <property type="evidence" value="ECO:0007669"/>
    <property type="project" value="InterPro"/>
</dbReference>
<evidence type="ECO:0000259" key="5">
    <source>
        <dbReference type="Pfam" id="PF25919"/>
    </source>
</evidence>
<organism evidence="8 9">
    <name type="scientific">Gallionella capsiferriformans (strain ES-2)</name>
    <name type="common">Gallionella ferruginea capsiferriformans (strain ES-2)</name>
    <dbReference type="NCBI Taxonomy" id="395494"/>
    <lineage>
        <taxon>Bacteria</taxon>
        <taxon>Pseudomonadati</taxon>
        <taxon>Pseudomonadota</taxon>
        <taxon>Betaproteobacteria</taxon>
        <taxon>Nitrosomonadales</taxon>
        <taxon>Gallionellaceae</taxon>
        <taxon>Gallionella</taxon>
    </lineage>
</organism>
<dbReference type="PANTHER" id="PTHR30097:SF15">
    <property type="entry name" value="CATION EFFLUX SYSTEM PROTEIN CUSB"/>
    <property type="match status" value="1"/>
</dbReference>
<evidence type="ECO:0000259" key="6">
    <source>
        <dbReference type="Pfam" id="PF25954"/>
    </source>
</evidence>
<evidence type="ECO:0000313" key="9">
    <source>
        <dbReference type="Proteomes" id="UP000001235"/>
    </source>
</evidence>
<feature type="domain" description="CusB-like beta-barrel" evidence="6">
    <location>
        <begin position="261"/>
        <end position="338"/>
    </location>
</feature>
<dbReference type="Pfam" id="PF25954">
    <property type="entry name" value="Beta-barrel_RND_2"/>
    <property type="match status" value="1"/>
</dbReference>
<dbReference type="SUPFAM" id="SSF111369">
    <property type="entry name" value="HlyD-like secretion proteins"/>
    <property type="match status" value="1"/>
</dbReference>
<dbReference type="Proteomes" id="UP000001235">
    <property type="component" value="Chromosome"/>
</dbReference>
<evidence type="ECO:0000256" key="4">
    <source>
        <dbReference type="ARBA" id="ARBA00023065"/>
    </source>
</evidence>
<keyword evidence="3" id="KW-0732">Signal</keyword>
<dbReference type="GO" id="GO:0015679">
    <property type="term" value="P:plasma membrane copper ion transport"/>
    <property type="evidence" value="ECO:0007669"/>
    <property type="project" value="TreeGrafter"/>
</dbReference>
<dbReference type="eggNOG" id="COG0845">
    <property type="taxonomic scope" value="Bacteria"/>
</dbReference>